<reference evidence="2" key="1">
    <citation type="submission" date="2025-08" db="UniProtKB">
        <authorList>
            <consortium name="RefSeq"/>
        </authorList>
    </citation>
    <scope>IDENTIFICATION</scope>
    <source>
        <tissue evidence="2">Whole body</tissue>
    </source>
</reference>
<dbReference type="Proteomes" id="UP000504618">
    <property type="component" value="Unplaced"/>
</dbReference>
<sequence length="417" mass="46959">MEEYKRLGHMKRVPHDADTSSQHVYISHHSVIRESSTTTRLRVVFNASNPTSNGTSLNDHLLTGQKLQTDLAAILLRWMLPRYVYSADITKMYRPIEIDPRDVNYQRILWFDRESRTIIAYLLLVLTYGTINAPHDAFRVLEQLVRDEGGSFSLAIPVIRKGRYIDDFLFGADDILLLRQTRDQVCALLSRGRFELRKWASNSPQLLADIDVENHGLACSKTLQADEQLKVLGISWKPALDVFQFDVSLPPSIPKTKRSILFLVAKIFDPLGWVTPVTINAKILLQQLWQAKMEWDEAIADDLLAQWKTTHASLATINGLHVDRWVRYGSDTANCELHGFCDASNAAFAAAVYIRVTSVTGEITSRLLIAKSKVAPIKSLSIPRLELSAAVLLARLLEFVRSSLPYLASTGRTLSSC</sequence>
<name>A0A6J1R756_9HYME</name>
<proteinExistence type="predicted"/>
<accession>A0A6J1R756</accession>
<dbReference type="PANTHER" id="PTHR47331:SF1">
    <property type="entry name" value="GAG-LIKE PROTEIN"/>
    <property type="match status" value="1"/>
</dbReference>
<dbReference type="InterPro" id="IPR008042">
    <property type="entry name" value="Retrotrans_Pao"/>
</dbReference>
<evidence type="ECO:0000313" key="1">
    <source>
        <dbReference type="Proteomes" id="UP000504618"/>
    </source>
</evidence>
<dbReference type="AlphaFoldDB" id="A0A6J1R756"/>
<dbReference type="GeneID" id="112466567"/>
<dbReference type="RefSeq" id="XP_024890492.1">
    <property type="nucleotide sequence ID" value="XM_025034724.1"/>
</dbReference>
<dbReference type="PANTHER" id="PTHR47331">
    <property type="entry name" value="PHD-TYPE DOMAIN-CONTAINING PROTEIN"/>
    <property type="match status" value="1"/>
</dbReference>
<organism evidence="1 2">
    <name type="scientific">Temnothorax curvispinosus</name>
    <dbReference type="NCBI Taxonomy" id="300111"/>
    <lineage>
        <taxon>Eukaryota</taxon>
        <taxon>Metazoa</taxon>
        <taxon>Ecdysozoa</taxon>
        <taxon>Arthropoda</taxon>
        <taxon>Hexapoda</taxon>
        <taxon>Insecta</taxon>
        <taxon>Pterygota</taxon>
        <taxon>Neoptera</taxon>
        <taxon>Endopterygota</taxon>
        <taxon>Hymenoptera</taxon>
        <taxon>Apocrita</taxon>
        <taxon>Aculeata</taxon>
        <taxon>Formicoidea</taxon>
        <taxon>Formicidae</taxon>
        <taxon>Myrmicinae</taxon>
        <taxon>Temnothorax</taxon>
    </lineage>
</organism>
<dbReference type="OrthoDB" id="7697913at2759"/>
<keyword evidence="1" id="KW-1185">Reference proteome</keyword>
<dbReference type="InterPro" id="IPR043502">
    <property type="entry name" value="DNA/RNA_pol_sf"/>
</dbReference>
<dbReference type="SUPFAM" id="SSF56672">
    <property type="entry name" value="DNA/RNA polymerases"/>
    <property type="match status" value="1"/>
</dbReference>
<protein>
    <submittedName>
        <fullName evidence="2">Uncharacterized protein LOC112466567</fullName>
    </submittedName>
</protein>
<dbReference type="GO" id="GO:0071897">
    <property type="term" value="P:DNA biosynthetic process"/>
    <property type="evidence" value="ECO:0007669"/>
    <property type="project" value="UniProtKB-ARBA"/>
</dbReference>
<gene>
    <name evidence="2" type="primary">LOC112466567</name>
</gene>
<dbReference type="Pfam" id="PF05380">
    <property type="entry name" value="Peptidase_A17"/>
    <property type="match status" value="1"/>
</dbReference>
<evidence type="ECO:0000313" key="2">
    <source>
        <dbReference type="RefSeq" id="XP_024890492.1"/>
    </source>
</evidence>